<gene>
    <name evidence="13" type="ORF">BOTBODRAFT_31431</name>
</gene>
<feature type="transmembrane region" description="Helical" evidence="11">
    <location>
        <begin position="263"/>
        <end position="280"/>
    </location>
</feature>
<dbReference type="Proteomes" id="UP000027195">
    <property type="component" value="Unassembled WGS sequence"/>
</dbReference>
<dbReference type="EMBL" id="KL198030">
    <property type="protein sequence ID" value="KDQ15982.1"/>
    <property type="molecule type" value="Genomic_DNA"/>
</dbReference>
<feature type="region of interest" description="Disordered" evidence="10">
    <location>
        <begin position="1"/>
        <end position="43"/>
    </location>
</feature>
<keyword evidence="9 11" id="KW-0472">Membrane</keyword>
<evidence type="ECO:0000313" key="14">
    <source>
        <dbReference type="Proteomes" id="UP000027195"/>
    </source>
</evidence>
<evidence type="ECO:0000256" key="11">
    <source>
        <dbReference type="SAM" id="Phobius"/>
    </source>
</evidence>
<feature type="region of interest" description="Disordered" evidence="10">
    <location>
        <begin position="387"/>
        <end position="481"/>
    </location>
</feature>
<dbReference type="STRING" id="930990.A0A067MVS7"/>
<protein>
    <recommendedName>
        <fullName evidence="4">Golgi apparatus membrane protein TVP38</fullName>
    </recommendedName>
    <alternativeName>
        <fullName evidence="5">Golgi apparatus membrane protein tvp38</fullName>
    </alternativeName>
</protein>
<evidence type="ECO:0000256" key="9">
    <source>
        <dbReference type="ARBA" id="ARBA00023136"/>
    </source>
</evidence>
<feature type="transmembrane region" description="Helical" evidence="11">
    <location>
        <begin position="109"/>
        <end position="127"/>
    </location>
</feature>
<proteinExistence type="inferred from homology"/>
<feature type="transmembrane region" description="Helical" evidence="11">
    <location>
        <begin position="132"/>
        <end position="155"/>
    </location>
</feature>
<evidence type="ECO:0000256" key="7">
    <source>
        <dbReference type="ARBA" id="ARBA00022989"/>
    </source>
</evidence>
<evidence type="ECO:0000256" key="6">
    <source>
        <dbReference type="ARBA" id="ARBA00022692"/>
    </source>
</evidence>
<dbReference type="OrthoDB" id="166803at2759"/>
<comment type="function">
    <text evidence="1">Golgi membrane protein involved in vesicular trafficking and spindle migration.</text>
</comment>
<comment type="similarity">
    <text evidence="3">Belongs to the TVP38/TMEM64 family.</text>
</comment>
<dbReference type="InParanoid" id="A0A067MVS7"/>
<keyword evidence="14" id="KW-1185">Reference proteome</keyword>
<evidence type="ECO:0000313" key="13">
    <source>
        <dbReference type="EMBL" id="KDQ15982.1"/>
    </source>
</evidence>
<evidence type="ECO:0000256" key="2">
    <source>
        <dbReference type="ARBA" id="ARBA00004653"/>
    </source>
</evidence>
<accession>A0A067MVS7</accession>
<sequence length="481" mass="52922">MDPHPPPAAPYPPWAPGDTQHPSAQNSRLFAQPGPRTPSPTPSEQAILKAGVLDLKTVLNWRTWAKRKYIPYYLALVATLVVVALMTIYHSQIVDWLKPAAHWMKELSFGWLIPIAVLFIISFPPLFGHEIVIVLCGLVWGLWIGFGIVSAGTFLGEVGNFYAFKYCCKARGEKMERKKPWYGALAKIVRDGGFKVALIARLSAIPGHFTTAVFSTCGMNIFIFSLAAILSLPKQLVIVYLGVILEQSETGQSTTKSKIISDVVLALTFLITVFAAWWIYREMAKVMPEVIRDRRRARKAALDPAFSTSISVEELGSDGSQPYLPLAAPKPQHWEVDGQTYQMTAIDSRDHDPPHRTLARVESMDSVAWHTPENPNADVRKTNYALPPSLAKDRNNDSFDLLPQPYPPKAPLSAQMASSNALSSPPTLPSFSPAEMSLSPLTLPNPHDPGRSASASDDLPASERPKDPQGTEPQGVTGWAR</sequence>
<evidence type="ECO:0000256" key="1">
    <source>
        <dbReference type="ARBA" id="ARBA00002978"/>
    </source>
</evidence>
<dbReference type="AlphaFoldDB" id="A0A067MVS7"/>
<dbReference type="PANTHER" id="PTHR47549">
    <property type="entry name" value="GOLGI APPARATUS MEMBRANE PROTEIN TVP38-RELATED"/>
    <property type="match status" value="1"/>
</dbReference>
<dbReference type="Pfam" id="PF09335">
    <property type="entry name" value="VTT_dom"/>
    <property type="match status" value="1"/>
</dbReference>
<evidence type="ECO:0000256" key="5">
    <source>
        <dbReference type="ARBA" id="ARBA00020673"/>
    </source>
</evidence>
<feature type="domain" description="VTT" evidence="12">
    <location>
        <begin position="129"/>
        <end position="242"/>
    </location>
</feature>
<keyword evidence="7 11" id="KW-1133">Transmembrane helix</keyword>
<comment type="subcellular location">
    <subcellularLocation>
        <location evidence="2">Golgi apparatus membrane</location>
        <topology evidence="2">Multi-pass membrane protein</topology>
    </subcellularLocation>
</comment>
<feature type="compositionally biased region" description="Polar residues" evidence="10">
    <location>
        <begin position="20"/>
        <end position="29"/>
    </location>
</feature>
<evidence type="ECO:0000256" key="10">
    <source>
        <dbReference type="SAM" id="MobiDB-lite"/>
    </source>
</evidence>
<organism evidence="13 14">
    <name type="scientific">Botryobasidium botryosum (strain FD-172 SS1)</name>
    <dbReference type="NCBI Taxonomy" id="930990"/>
    <lineage>
        <taxon>Eukaryota</taxon>
        <taxon>Fungi</taxon>
        <taxon>Dikarya</taxon>
        <taxon>Basidiomycota</taxon>
        <taxon>Agaricomycotina</taxon>
        <taxon>Agaricomycetes</taxon>
        <taxon>Cantharellales</taxon>
        <taxon>Botryobasidiaceae</taxon>
        <taxon>Botryobasidium</taxon>
    </lineage>
</organism>
<dbReference type="HOGENOM" id="CLU_021545_2_0_1"/>
<evidence type="ECO:0000256" key="3">
    <source>
        <dbReference type="ARBA" id="ARBA00008640"/>
    </source>
</evidence>
<evidence type="ECO:0000256" key="8">
    <source>
        <dbReference type="ARBA" id="ARBA00023034"/>
    </source>
</evidence>
<name>A0A067MVS7_BOTB1</name>
<feature type="compositionally biased region" description="Pro residues" evidence="10">
    <location>
        <begin position="1"/>
        <end position="15"/>
    </location>
</feature>
<dbReference type="GO" id="GO:0000139">
    <property type="term" value="C:Golgi membrane"/>
    <property type="evidence" value="ECO:0007669"/>
    <property type="project" value="UniProtKB-SubCell"/>
</dbReference>
<dbReference type="PANTHER" id="PTHR47549:SF2">
    <property type="entry name" value="GOLGI APPARATUS MEMBRANE PROTEIN TVP38"/>
    <property type="match status" value="1"/>
</dbReference>
<evidence type="ECO:0000259" key="12">
    <source>
        <dbReference type="Pfam" id="PF09335"/>
    </source>
</evidence>
<feature type="transmembrane region" description="Helical" evidence="11">
    <location>
        <begin position="221"/>
        <end position="243"/>
    </location>
</feature>
<keyword evidence="6 11" id="KW-0812">Transmembrane</keyword>
<keyword evidence="8" id="KW-0333">Golgi apparatus</keyword>
<dbReference type="InterPro" id="IPR032816">
    <property type="entry name" value="VTT_dom"/>
</dbReference>
<dbReference type="FunCoup" id="A0A067MVS7">
    <property type="interactions" value="29"/>
</dbReference>
<feature type="transmembrane region" description="Helical" evidence="11">
    <location>
        <begin position="70"/>
        <end position="89"/>
    </location>
</feature>
<dbReference type="InterPro" id="IPR051076">
    <property type="entry name" value="Golgi_membrane_TVP38/TMEM64"/>
</dbReference>
<reference evidence="14" key="1">
    <citation type="journal article" date="2014" name="Proc. Natl. Acad. Sci. U.S.A.">
        <title>Extensive sampling of basidiomycete genomes demonstrates inadequacy of the white-rot/brown-rot paradigm for wood decay fungi.</title>
        <authorList>
            <person name="Riley R."/>
            <person name="Salamov A.A."/>
            <person name="Brown D.W."/>
            <person name="Nagy L.G."/>
            <person name="Floudas D."/>
            <person name="Held B.W."/>
            <person name="Levasseur A."/>
            <person name="Lombard V."/>
            <person name="Morin E."/>
            <person name="Otillar R."/>
            <person name="Lindquist E.A."/>
            <person name="Sun H."/>
            <person name="LaButti K.M."/>
            <person name="Schmutz J."/>
            <person name="Jabbour D."/>
            <person name="Luo H."/>
            <person name="Baker S.E."/>
            <person name="Pisabarro A.G."/>
            <person name="Walton J.D."/>
            <person name="Blanchette R.A."/>
            <person name="Henrissat B."/>
            <person name="Martin F."/>
            <person name="Cullen D."/>
            <person name="Hibbett D.S."/>
            <person name="Grigoriev I.V."/>
        </authorList>
    </citation>
    <scope>NUCLEOTIDE SEQUENCE [LARGE SCALE GENOMIC DNA]</scope>
    <source>
        <strain evidence="14">FD-172 SS1</strain>
    </source>
</reference>
<feature type="compositionally biased region" description="Low complexity" evidence="10">
    <location>
        <begin position="422"/>
        <end position="433"/>
    </location>
</feature>
<evidence type="ECO:0000256" key="4">
    <source>
        <dbReference type="ARBA" id="ARBA00013533"/>
    </source>
</evidence>